<keyword evidence="1" id="KW-1133">Transmembrane helix</keyword>
<accession>A0A0B1T503</accession>
<organism evidence="2 3">
    <name type="scientific">Oesophagostomum dentatum</name>
    <name type="common">Nodular worm</name>
    <dbReference type="NCBI Taxonomy" id="61180"/>
    <lineage>
        <taxon>Eukaryota</taxon>
        <taxon>Metazoa</taxon>
        <taxon>Ecdysozoa</taxon>
        <taxon>Nematoda</taxon>
        <taxon>Chromadorea</taxon>
        <taxon>Rhabditida</taxon>
        <taxon>Rhabditina</taxon>
        <taxon>Rhabditomorpha</taxon>
        <taxon>Strongyloidea</taxon>
        <taxon>Strongylidae</taxon>
        <taxon>Oesophagostomum</taxon>
    </lineage>
</organism>
<evidence type="ECO:0000313" key="2">
    <source>
        <dbReference type="EMBL" id="KHJ90480.1"/>
    </source>
</evidence>
<gene>
    <name evidence="2" type="ORF">OESDEN_09678</name>
</gene>
<keyword evidence="3" id="KW-1185">Reference proteome</keyword>
<dbReference type="AlphaFoldDB" id="A0A0B1T503"/>
<evidence type="ECO:0000313" key="3">
    <source>
        <dbReference type="Proteomes" id="UP000053660"/>
    </source>
</evidence>
<proteinExistence type="predicted"/>
<keyword evidence="1" id="KW-0472">Membrane</keyword>
<feature type="transmembrane region" description="Helical" evidence="1">
    <location>
        <begin position="6"/>
        <end position="23"/>
    </location>
</feature>
<keyword evidence="1" id="KW-0812">Transmembrane</keyword>
<name>A0A0B1T503_OESDE</name>
<feature type="transmembrane region" description="Helical" evidence="1">
    <location>
        <begin position="78"/>
        <end position="96"/>
    </location>
</feature>
<reference evidence="2 3" key="1">
    <citation type="submission" date="2014-03" db="EMBL/GenBank/DDBJ databases">
        <title>Draft genome of the hookworm Oesophagostomum dentatum.</title>
        <authorList>
            <person name="Mitreva M."/>
        </authorList>
    </citation>
    <scope>NUCLEOTIDE SEQUENCE [LARGE SCALE GENOMIC DNA]</scope>
    <source>
        <strain evidence="2 3">OD-Hann</strain>
    </source>
</reference>
<sequence>MSEYVLSALGIFRTLLRCVSIFYRLRSFHQISSSFIAISTLFISSGCMQTLFHIWAYWSIFSTRPQVTEFTMAETLTALTGTMAALSLSGIGGLVGSTY</sequence>
<evidence type="ECO:0000256" key="1">
    <source>
        <dbReference type="SAM" id="Phobius"/>
    </source>
</evidence>
<feature type="transmembrane region" description="Helical" evidence="1">
    <location>
        <begin position="35"/>
        <end position="58"/>
    </location>
</feature>
<protein>
    <submittedName>
        <fullName evidence="2">Uncharacterized protein</fullName>
    </submittedName>
</protein>
<dbReference type="EMBL" id="KN552978">
    <property type="protein sequence ID" value="KHJ90480.1"/>
    <property type="molecule type" value="Genomic_DNA"/>
</dbReference>
<dbReference type="Proteomes" id="UP000053660">
    <property type="component" value="Unassembled WGS sequence"/>
</dbReference>